<evidence type="ECO:0000313" key="6">
    <source>
        <dbReference type="Proteomes" id="UP000570678"/>
    </source>
</evidence>
<dbReference type="FunFam" id="3.40.50.720:FF:000084">
    <property type="entry name" value="Short-chain dehydrogenase reductase"/>
    <property type="match status" value="1"/>
</dbReference>
<reference evidence="5 6" key="1">
    <citation type="submission" date="2020-04" db="EMBL/GenBank/DDBJ databases">
        <title>MicrobeNet Type strains.</title>
        <authorList>
            <person name="Nicholson A.C."/>
        </authorList>
    </citation>
    <scope>NUCLEOTIDE SEQUENCE [LARGE SCALE GENOMIC DNA]</scope>
    <source>
        <strain evidence="5 6">JCM 3332</strain>
    </source>
</reference>
<comment type="caution">
    <text evidence="5">The sequence shown here is derived from an EMBL/GenBank/DDBJ whole genome shotgun (WGS) entry which is preliminary data.</text>
</comment>
<dbReference type="AlphaFoldDB" id="A0A846YPN5"/>
<protein>
    <submittedName>
        <fullName evidence="5">SDR family oxidoreductase</fullName>
    </submittedName>
</protein>
<evidence type="ECO:0000313" key="5">
    <source>
        <dbReference type="EMBL" id="NKY60733.1"/>
    </source>
</evidence>
<evidence type="ECO:0000259" key="4">
    <source>
        <dbReference type="SMART" id="SM00822"/>
    </source>
</evidence>
<gene>
    <name evidence="5" type="ORF">HGA15_32275</name>
</gene>
<dbReference type="RefSeq" id="WP_062980228.1">
    <property type="nucleotide sequence ID" value="NZ_JAAXOT010000027.1"/>
</dbReference>
<evidence type="ECO:0000256" key="1">
    <source>
        <dbReference type="ARBA" id="ARBA00006484"/>
    </source>
</evidence>
<dbReference type="PRINTS" id="PR00081">
    <property type="entry name" value="GDHRDH"/>
</dbReference>
<dbReference type="InterPro" id="IPR057326">
    <property type="entry name" value="KR_dom"/>
</dbReference>
<dbReference type="SMART" id="SM00822">
    <property type="entry name" value="PKS_KR"/>
    <property type="match status" value="1"/>
</dbReference>
<dbReference type="CDD" id="cd05233">
    <property type="entry name" value="SDR_c"/>
    <property type="match status" value="1"/>
</dbReference>
<keyword evidence="6" id="KW-1185">Reference proteome</keyword>
<keyword evidence="3" id="KW-0520">NAD</keyword>
<proteinExistence type="inferred from homology"/>
<dbReference type="Gene3D" id="3.40.50.720">
    <property type="entry name" value="NAD(P)-binding Rossmann-like Domain"/>
    <property type="match status" value="1"/>
</dbReference>
<feature type="domain" description="Ketoreductase" evidence="4">
    <location>
        <begin position="7"/>
        <end position="187"/>
    </location>
</feature>
<sequence>MPKLDGKTAVITGGTVGMALTTARLFAEEGAHVVITGRRRDTLAEAVAAIGRNATGVQGDVSNLEDLDRLVEAVTERSGRVDVLFASAGSHTFDEPLGAVTEKSFDEVFDVNVRGTFFTVQKLLPLMTDGAAIILNGSAAAVQGSPGSTVYAASKAALRSFARTWTTDLKERRIRVNVLSPGAIRTPSFETLPPQFKTQALAAIPAGRLGTEADVATTALFLASADSGYITGAELPVDGGLTQV</sequence>
<dbReference type="SUPFAM" id="SSF51735">
    <property type="entry name" value="NAD(P)-binding Rossmann-fold domains"/>
    <property type="match status" value="1"/>
</dbReference>
<dbReference type="InterPro" id="IPR036291">
    <property type="entry name" value="NAD(P)-bd_dom_sf"/>
</dbReference>
<evidence type="ECO:0000256" key="3">
    <source>
        <dbReference type="ARBA" id="ARBA00023027"/>
    </source>
</evidence>
<keyword evidence="2" id="KW-0560">Oxidoreductase</keyword>
<name>A0A846YPN5_9NOCA</name>
<accession>A0A846YPN5</accession>
<dbReference type="Pfam" id="PF13561">
    <property type="entry name" value="adh_short_C2"/>
    <property type="match status" value="1"/>
</dbReference>
<dbReference type="PANTHER" id="PTHR24321:SF8">
    <property type="entry name" value="ESTRADIOL 17-BETA-DEHYDROGENASE 8-RELATED"/>
    <property type="match status" value="1"/>
</dbReference>
<dbReference type="EMBL" id="JAAXOT010000027">
    <property type="protein sequence ID" value="NKY60733.1"/>
    <property type="molecule type" value="Genomic_DNA"/>
</dbReference>
<dbReference type="InterPro" id="IPR002347">
    <property type="entry name" value="SDR_fam"/>
</dbReference>
<comment type="similarity">
    <text evidence="1">Belongs to the short-chain dehydrogenases/reductases (SDR) family.</text>
</comment>
<organism evidence="5 6">
    <name type="scientific">Nocardia flavorosea</name>
    <dbReference type="NCBI Taxonomy" id="53429"/>
    <lineage>
        <taxon>Bacteria</taxon>
        <taxon>Bacillati</taxon>
        <taxon>Actinomycetota</taxon>
        <taxon>Actinomycetes</taxon>
        <taxon>Mycobacteriales</taxon>
        <taxon>Nocardiaceae</taxon>
        <taxon>Nocardia</taxon>
    </lineage>
</organism>
<dbReference type="PANTHER" id="PTHR24321">
    <property type="entry name" value="DEHYDROGENASES, SHORT CHAIN"/>
    <property type="match status" value="1"/>
</dbReference>
<dbReference type="Proteomes" id="UP000570678">
    <property type="component" value="Unassembled WGS sequence"/>
</dbReference>
<dbReference type="GO" id="GO:0016491">
    <property type="term" value="F:oxidoreductase activity"/>
    <property type="evidence" value="ECO:0007669"/>
    <property type="project" value="UniProtKB-KW"/>
</dbReference>
<evidence type="ECO:0000256" key="2">
    <source>
        <dbReference type="ARBA" id="ARBA00023002"/>
    </source>
</evidence>